<feature type="transmembrane region" description="Helical" evidence="2">
    <location>
        <begin position="299"/>
        <end position="320"/>
    </location>
</feature>
<evidence type="ECO:0000256" key="1">
    <source>
        <dbReference type="SAM" id="MobiDB-lite"/>
    </source>
</evidence>
<dbReference type="PANTHER" id="PTHR21310">
    <property type="entry name" value="AMINOGLYCOSIDE PHOSPHOTRANSFERASE-RELATED-RELATED"/>
    <property type="match status" value="1"/>
</dbReference>
<keyword evidence="2" id="KW-0812">Transmembrane</keyword>
<feature type="region of interest" description="Disordered" evidence="1">
    <location>
        <begin position="99"/>
        <end position="154"/>
    </location>
</feature>
<feature type="transmembrane region" description="Helical" evidence="2">
    <location>
        <begin position="271"/>
        <end position="292"/>
    </location>
</feature>
<dbReference type="InterPro" id="IPR021214">
    <property type="entry name" value="DUF2568"/>
</dbReference>
<dbReference type="Pfam" id="PF10823">
    <property type="entry name" value="DUF2568"/>
    <property type="match status" value="1"/>
</dbReference>
<dbReference type="SUPFAM" id="SSF56112">
    <property type="entry name" value="Protein kinase-like (PK-like)"/>
    <property type="match status" value="1"/>
</dbReference>
<dbReference type="Pfam" id="PF01636">
    <property type="entry name" value="APH"/>
    <property type="match status" value="2"/>
</dbReference>
<feature type="domain" description="Aminoglycoside phosphotransferase" evidence="3">
    <location>
        <begin position="5"/>
        <end position="103"/>
    </location>
</feature>
<keyword evidence="2" id="KW-1133">Transmembrane helix</keyword>
<dbReference type="PANTHER" id="PTHR21310:SF40">
    <property type="entry name" value="AMINOGLYCOSIDE PHOSPHOTRANSFERASE DOMAIN-CONTAINING PROTEIN-RELATED"/>
    <property type="match status" value="1"/>
</dbReference>
<dbReference type="InterPro" id="IPR051678">
    <property type="entry name" value="AGP_Transferase"/>
</dbReference>
<accession>A0A919IYX2</accession>
<dbReference type="InterPro" id="IPR011009">
    <property type="entry name" value="Kinase-like_dom_sf"/>
</dbReference>
<sequence>MELGEPFAAGREADVYALDVSRVLRRYRTGTDVQREAEVMAYVGGLGYPVPEVFEAGGTDMVMERLDGPTLAQAAHSGELSIPDATAILADLLRRLHELPPRGNSRGGGGTSGGGTSGGGTSSGGGGGTSGGGNNSEGGSGEGGNSGSGNGETIVHLDLHPENVLLSRRGPVVIDWCNAGDGPGDLDTALSALILAQVATGAIEHPLNAGAGAMMELFLQLAPGDPLRLLDEAAAFRRRQLTMLPDEIAKVGTAVGRLRATGRTEGGAVRWFNLTLRFGLELCAFAALAYGGWHVPGAVWVRILAAVALPVVAAVVWGRWVAPKASHPIPDPLRLVPEWVVFGGATAALLATGHLVLAAMLAVLAAGNRWALHASRTGTDGEPA</sequence>
<dbReference type="RefSeq" id="WP_203815884.1">
    <property type="nucleotide sequence ID" value="NZ_BAAABP010000021.1"/>
</dbReference>
<evidence type="ECO:0000256" key="2">
    <source>
        <dbReference type="SAM" id="Phobius"/>
    </source>
</evidence>
<organism evidence="4 5">
    <name type="scientific">Paractinoplanes ferrugineus</name>
    <dbReference type="NCBI Taxonomy" id="113564"/>
    <lineage>
        <taxon>Bacteria</taxon>
        <taxon>Bacillati</taxon>
        <taxon>Actinomycetota</taxon>
        <taxon>Actinomycetes</taxon>
        <taxon>Micromonosporales</taxon>
        <taxon>Micromonosporaceae</taxon>
        <taxon>Paractinoplanes</taxon>
    </lineage>
</organism>
<dbReference type="AlphaFoldDB" id="A0A919IYX2"/>
<name>A0A919IYX2_9ACTN</name>
<evidence type="ECO:0000313" key="5">
    <source>
        <dbReference type="Proteomes" id="UP000598174"/>
    </source>
</evidence>
<comment type="caution">
    <text evidence="4">The sequence shown here is derived from an EMBL/GenBank/DDBJ whole genome shotgun (WGS) entry which is preliminary data.</text>
</comment>
<proteinExistence type="predicted"/>
<keyword evidence="5" id="KW-1185">Reference proteome</keyword>
<dbReference type="Proteomes" id="UP000598174">
    <property type="component" value="Unassembled WGS sequence"/>
</dbReference>
<keyword evidence="2" id="KW-0472">Membrane</keyword>
<feature type="domain" description="Aminoglycoside phosphotransferase" evidence="3">
    <location>
        <begin position="153"/>
        <end position="189"/>
    </location>
</feature>
<feature type="transmembrane region" description="Helical" evidence="2">
    <location>
        <begin position="340"/>
        <end position="366"/>
    </location>
</feature>
<protein>
    <recommendedName>
        <fullName evidence="3">Aminoglycoside phosphotransferase domain-containing protein</fullName>
    </recommendedName>
</protein>
<evidence type="ECO:0000259" key="3">
    <source>
        <dbReference type="Pfam" id="PF01636"/>
    </source>
</evidence>
<gene>
    <name evidence="4" type="ORF">Afe05nite_11190</name>
</gene>
<dbReference type="InterPro" id="IPR002575">
    <property type="entry name" value="Aminoglycoside_PTrfase"/>
</dbReference>
<feature type="compositionally biased region" description="Gly residues" evidence="1">
    <location>
        <begin position="105"/>
        <end position="150"/>
    </location>
</feature>
<dbReference type="EMBL" id="BOMM01000008">
    <property type="protein sequence ID" value="GIE09279.1"/>
    <property type="molecule type" value="Genomic_DNA"/>
</dbReference>
<reference evidence="4" key="1">
    <citation type="submission" date="2021-01" db="EMBL/GenBank/DDBJ databases">
        <title>Whole genome shotgun sequence of Actinoplanes ferrugineus NBRC 15555.</title>
        <authorList>
            <person name="Komaki H."/>
            <person name="Tamura T."/>
        </authorList>
    </citation>
    <scope>NUCLEOTIDE SEQUENCE</scope>
    <source>
        <strain evidence="4">NBRC 15555</strain>
    </source>
</reference>
<evidence type="ECO:0000313" key="4">
    <source>
        <dbReference type="EMBL" id="GIE09279.1"/>
    </source>
</evidence>